<evidence type="ECO:0008006" key="5">
    <source>
        <dbReference type="Google" id="ProtNLM"/>
    </source>
</evidence>
<feature type="compositionally biased region" description="Polar residues" evidence="1">
    <location>
        <begin position="102"/>
        <end position="112"/>
    </location>
</feature>
<dbReference type="Pfam" id="PF14333">
    <property type="entry name" value="DUF4389"/>
    <property type="match status" value="1"/>
</dbReference>
<evidence type="ECO:0000313" key="3">
    <source>
        <dbReference type="EMBL" id="MCS3903153.1"/>
    </source>
</evidence>
<dbReference type="RefSeq" id="WP_259054766.1">
    <property type="nucleotide sequence ID" value="NZ_JANUCT010000006.1"/>
</dbReference>
<evidence type="ECO:0000313" key="4">
    <source>
        <dbReference type="Proteomes" id="UP001204445"/>
    </source>
</evidence>
<feature type="region of interest" description="Disordered" evidence="1">
    <location>
        <begin position="81"/>
        <end position="112"/>
    </location>
</feature>
<reference evidence="3" key="1">
    <citation type="submission" date="2022-08" db="EMBL/GenBank/DDBJ databases">
        <title>Genomic Encyclopedia of Type Strains, Phase III (KMG-III): the genomes of soil and plant-associated and newly described type strains.</title>
        <authorList>
            <person name="Whitman W."/>
        </authorList>
    </citation>
    <scope>NUCLEOTIDE SEQUENCE</scope>
    <source>
        <strain evidence="3">HMT 1</strain>
    </source>
</reference>
<accession>A0AAE3HKZ4</accession>
<gene>
    <name evidence="3" type="ORF">J2T55_001170</name>
</gene>
<dbReference type="EMBL" id="JANUCT010000006">
    <property type="protein sequence ID" value="MCS3903153.1"/>
    <property type="molecule type" value="Genomic_DNA"/>
</dbReference>
<evidence type="ECO:0000256" key="2">
    <source>
        <dbReference type="SAM" id="Phobius"/>
    </source>
</evidence>
<keyword evidence="2" id="KW-0812">Transmembrane</keyword>
<dbReference type="Proteomes" id="UP001204445">
    <property type="component" value="Unassembled WGS sequence"/>
</dbReference>
<name>A0AAE3HKZ4_9GAMM</name>
<keyword evidence="2" id="KW-0472">Membrane</keyword>
<keyword evidence="4" id="KW-1185">Reference proteome</keyword>
<sequence length="112" mass="12533">MNAKENLTNINTWLRVAFIILFGVVFYIAFGWLIWLLVLFQVVTKLLTGGVNPQLLELSPKITNYASDILRYVTFQSDTRPWPLDKAASTKSNEQEEPIPSASDSDGNNDGA</sequence>
<protein>
    <recommendedName>
        <fullName evidence="5">DUF4389 domain-containing protein</fullName>
    </recommendedName>
</protein>
<feature type="transmembrane region" description="Helical" evidence="2">
    <location>
        <begin position="12"/>
        <end position="38"/>
    </location>
</feature>
<keyword evidence="2" id="KW-1133">Transmembrane helix</keyword>
<evidence type="ECO:0000256" key="1">
    <source>
        <dbReference type="SAM" id="MobiDB-lite"/>
    </source>
</evidence>
<organism evidence="3 4">
    <name type="scientific">Methylohalomonas lacus</name>
    <dbReference type="NCBI Taxonomy" id="398773"/>
    <lineage>
        <taxon>Bacteria</taxon>
        <taxon>Pseudomonadati</taxon>
        <taxon>Pseudomonadota</taxon>
        <taxon>Gammaproteobacteria</taxon>
        <taxon>Methylohalomonadales</taxon>
        <taxon>Methylohalomonadaceae</taxon>
        <taxon>Methylohalomonas</taxon>
    </lineage>
</organism>
<dbReference type="AlphaFoldDB" id="A0AAE3HKZ4"/>
<comment type="caution">
    <text evidence="3">The sequence shown here is derived from an EMBL/GenBank/DDBJ whole genome shotgun (WGS) entry which is preliminary data.</text>
</comment>
<dbReference type="InterPro" id="IPR025498">
    <property type="entry name" value="DUF4389"/>
</dbReference>
<proteinExistence type="predicted"/>